<accession>A0AAN9AT53</accession>
<evidence type="ECO:0000256" key="1">
    <source>
        <dbReference type="SAM" id="Coils"/>
    </source>
</evidence>
<keyword evidence="1" id="KW-0175">Coiled coil</keyword>
<evidence type="ECO:0000313" key="3">
    <source>
        <dbReference type="Proteomes" id="UP001374579"/>
    </source>
</evidence>
<dbReference type="EMBL" id="JBAMIC010000021">
    <property type="protein sequence ID" value="KAK7092707.1"/>
    <property type="molecule type" value="Genomic_DNA"/>
</dbReference>
<sequence>MPVKSISKKALEIQSYASCLQSLSGEVSECETNLVIRMAATGIGSHEVLTLLLADDTLGVLNGRLSLSMAFLERAAQQMEDELSLSTNVGPHAAAFVFGANATSSIAGTADEVITPGISATNNIDDDKKTVVRRQSPVKTLSKLYHKNFDLGKGFGVGAKDGLNWRSNNGRTSLALKPTYKGGLGVKANFDFKSSNGRSRFNVNPYYNPKDGPGVNFKWTYKLGRG</sequence>
<feature type="coiled-coil region" evidence="1">
    <location>
        <begin position="62"/>
        <end position="89"/>
    </location>
</feature>
<comment type="caution">
    <text evidence="2">The sequence shown here is derived from an EMBL/GenBank/DDBJ whole genome shotgun (WGS) entry which is preliminary data.</text>
</comment>
<dbReference type="AlphaFoldDB" id="A0AAN9AT53"/>
<dbReference type="Proteomes" id="UP001374579">
    <property type="component" value="Unassembled WGS sequence"/>
</dbReference>
<name>A0AAN9AT53_9CAEN</name>
<protein>
    <submittedName>
        <fullName evidence="2">Uncharacterized protein</fullName>
    </submittedName>
</protein>
<keyword evidence="3" id="KW-1185">Reference proteome</keyword>
<organism evidence="2 3">
    <name type="scientific">Littorina saxatilis</name>
    <dbReference type="NCBI Taxonomy" id="31220"/>
    <lineage>
        <taxon>Eukaryota</taxon>
        <taxon>Metazoa</taxon>
        <taxon>Spiralia</taxon>
        <taxon>Lophotrochozoa</taxon>
        <taxon>Mollusca</taxon>
        <taxon>Gastropoda</taxon>
        <taxon>Caenogastropoda</taxon>
        <taxon>Littorinimorpha</taxon>
        <taxon>Littorinoidea</taxon>
        <taxon>Littorinidae</taxon>
        <taxon>Littorina</taxon>
    </lineage>
</organism>
<evidence type="ECO:0000313" key="2">
    <source>
        <dbReference type="EMBL" id="KAK7092707.1"/>
    </source>
</evidence>
<reference evidence="2 3" key="1">
    <citation type="submission" date="2024-02" db="EMBL/GenBank/DDBJ databases">
        <title>Chromosome-scale genome assembly of the rough periwinkle Littorina saxatilis.</title>
        <authorList>
            <person name="De Jode A."/>
            <person name="Faria R."/>
            <person name="Formenti G."/>
            <person name="Sims Y."/>
            <person name="Smith T.P."/>
            <person name="Tracey A."/>
            <person name="Wood J.M.D."/>
            <person name="Zagrodzka Z.B."/>
            <person name="Johannesson K."/>
            <person name="Butlin R.K."/>
            <person name="Leder E.H."/>
        </authorList>
    </citation>
    <scope>NUCLEOTIDE SEQUENCE [LARGE SCALE GENOMIC DNA]</scope>
    <source>
        <strain evidence="2">Snail1</strain>
        <tissue evidence="2">Muscle</tissue>
    </source>
</reference>
<proteinExistence type="predicted"/>
<gene>
    <name evidence="2" type="ORF">V1264_008411</name>
</gene>